<keyword evidence="10 14" id="KW-0408">Iron</keyword>
<evidence type="ECO:0000256" key="12">
    <source>
        <dbReference type="ARBA" id="ARBA00023204"/>
    </source>
</evidence>
<keyword evidence="6" id="KW-0004">4Fe-4S</keyword>
<evidence type="ECO:0000256" key="13">
    <source>
        <dbReference type="ARBA" id="ARBA00023295"/>
    </source>
</evidence>
<dbReference type="GO" id="GO:0006284">
    <property type="term" value="P:base-excision repair"/>
    <property type="evidence" value="ECO:0007669"/>
    <property type="project" value="UniProtKB-UniRule"/>
</dbReference>
<dbReference type="Pfam" id="PF00633">
    <property type="entry name" value="HHH"/>
    <property type="match status" value="1"/>
</dbReference>
<dbReference type="GO" id="GO:0006298">
    <property type="term" value="P:mismatch repair"/>
    <property type="evidence" value="ECO:0007669"/>
    <property type="project" value="TreeGrafter"/>
</dbReference>
<evidence type="ECO:0000313" key="18">
    <source>
        <dbReference type="Proteomes" id="UP000591071"/>
    </source>
</evidence>
<dbReference type="CDD" id="cd00056">
    <property type="entry name" value="ENDO3c"/>
    <property type="match status" value="1"/>
</dbReference>
<reference evidence="17 18" key="1">
    <citation type="submission" date="2020-04" db="EMBL/GenBank/DDBJ databases">
        <authorList>
            <person name="Hitch T.C.A."/>
            <person name="Wylensek D."/>
            <person name="Clavel T."/>
        </authorList>
    </citation>
    <scope>NUCLEOTIDE SEQUENCE [LARGE SCALE GENOMIC DNA]</scope>
    <source>
        <strain evidence="17 18">Oil-RF-744-FAT-WT-6-1</strain>
    </source>
</reference>
<dbReference type="InterPro" id="IPR029119">
    <property type="entry name" value="MutY_C"/>
</dbReference>
<dbReference type="Gene3D" id="1.10.340.30">
    <property type="entry name" value="Hypothetical protein, domain 2"/>
    <property type="match status" value="1"/>
</dbReference>
<dbReference type="InterPro" id="IPR023170">
    <property type="entry name" value="HhH_base_excis_C"/>
</dbReference>
<dbReference type="InterPro" id="IPR015797">
    <property type="entry name" value="NUDIX_hydrolase-like_dom_sf"/>
</dbReference>
<keyword evidence="11" id="KW-0411">Iron-sulfur</keyword>
<gene>
    <name evidence="17" type="primary">mutY</name>
    <name evidence="16" type="ORF">ACGTZG_00805</name>
    <name evidence="17" type="ORF">HF872_04955</name>
</gene>
<dbReference type="InterPro" id="IPR003265">
    <property type="entry name" value="HhH-GPD_domain"/>
</dbReference>
<comment type="cofactor">
    <cofactor evidence="14">
        <name>[4Fe-4S] cluster</name>
        <dbReference type="ChEBI" id="CHEBI:49883"/>
    </cofactor>
    <text evidence="14">Binds 1 [4Fe-4S] cluster.</text>
</comment>
<name>A0A848C064_9FIRM</name>
<keyword evidence="9 16" id="KW-0378">Hydrolase</keyword>
<dbReference type="Gene3D" id="3.90.79.10">
    <property type="entry name" value="Nucleoside Triphosphate Pyrophosphohydrolase"/>
    <property type="match status" value="1"/>
</dbReference>
<dbReference type="SMART" id="SM00478">
    <property type="entry name" value="ENDO3c"/>
    <property type="match status" value="1"/>
</dbReference>
<organism evidence="17 18">
    <name type="scientific">Megasphaera hexanoica</name>
    <dbReference type="NCBI Taxonomy" id="1675036"/>
    <lineage>
        <taxon>Bacteria</taxon>
        <taxon>Bacillati</taxon>
        <taxon>Bacillota</taxon>
        <taxon>Negativicutes</taxon>
        <taxon>Veillonellales</taxon>
        <taxon>Veillonellaceae</taxon>
        <taxon>Megasphaera</taxon>
    </lineage>
</organism>
<keyword evidence="12" id="KW-0234">DNA repair</keyword>
<evidence type="ECO:0000259" key="15">
    <source>
        <dbReference type="SMART" id="SM00478"/>
    </source>
</evidence>
<dbReference type="GO" id="GO:0035485">
    <property type="term" value="F:adenine/guanine mispair binding"/>
    <property type="evidence" value="ECO:0007669"/>
    <property type="project" value="TreeGrafter"/>
</dbReference>
<comment type="catalytic activity">
    <reaction evidence="1 14">
        <text>Hydrolyzes free adenine bases from 7,8-dihydro-8-oxoguanine:adenine mismatched double-stranded DNA, leaving an apurinic site.</text>
        <dbReference type="EC" id="3.2.2.31"/>
    </reaction>
</comment>
<dbReference type="Gene3D" id="1.10.1670.10">
    <property type="entry name" value="Helix-hairpin-Helix base-excision DNA repair enzymes (C-terminal)"/>
    <property type="match status" value="1"/>
</dbReference>
<evidence type="ECO:0000313" key="16">
    <source>
        <dbReference type="EMBL" id="MFG6271726.1"/>
    </source>
</evidence>
<accession>A0A848C064</accession>
<dbReference type="PANTHER" id="PTHR42944">
    <property type="entry name" value="ADENINE DNA GLYCOSYLASE"/>
    <property type="match status" value="1"/>
</dbReference>
<protein>
    <recommendedName>
        <fullName evidence="5 14">Adenine DNA glycosylase</fullName>
        <ecNumber evidence="4 14">3.2.2.31</ecNumber>
    </recommendedName>
</protein>
<evidence type="ECO:0000256" key="7">
    <source>
        <dbReference type="ARBA" id="ARBA00022723"/>
    </source>
</evidence>
<dbReference type="NCBIfam" id="TIGR01084">
    <property type="entry name" value="mutY"/>
    <property type="match status" value="1"/>
</dbReference>
<dbReference type="GO" id="GO:0046872">
    <property type="term" value="F:metal ion binding"/>
    <property type="evidence" value="ECO:0007669"/>
    <property type="project" value="UniProtKB-UniRule"/>
</dbReference>
<comment type="caution">
    <text evidence="17">The sequence shown here is derived from an EMBL/GenBank/DDBJ whole genome shotgun (WGS) entry which is preliminary data.</text>
</comment>
<evidence type="ECO:0000256" key="2">
    <source>
        <dbReference type="ARBA" id="ARBA00002933"/>
    </source>
</evidence>
<sequence>MTIHNETAHDWPQLLLGWFRTHRRDLPWRTSPRDPYKVWVSEIMLQQTKVEAVRPYYENWLDHFPTVASLASATQEEVLRQWQGLGYYSRARNLHQAVCEVQARYGGKVPDREKDMLSLKGVGAYTAGAVLSIAYGRPVPAVDGNVLRIFSRLYLIEDNILSAKVKKEVTRLAQDVIPDDAPGDFNEALMDLGASICIPRHPRCQECPLVSCCLAHEKGRETELPVRIVKKDKPAVDITVLVVSDRQSWLIHRRPAKGLLASMWEFPNAVGKGNAGLDAAREVLKKAGIRAGSASGPVGTLRHVFSHKVWQMTIYTAPYANGTLLDKEDWQWLPQAGYTQVPWAGPHGKITAIV</sequence>
<dbReference type="Pfam" id="PF00730">
    <property type="entry name" value="HhH-GPD"/>
    <property type="match status" value="1"/>
</dbReference>
<evidence type="ECO:0000313" key="19">
    <source>
        <dbReference type="Proteomes" id="UP001605989"/>
    </source>
</evidence>
<proteinExistence type="inferred from homology"/>
<evidence type="ECO:0000256" key="8">
    <source>
        <dbReference type="ARBA" id="ARBA00022763"/>
    </source>
</evidence>
<dbReference type="FunFam" id="1.10.340.30:FF:000002">
    <property type="entry name" value="Adenine DNA glycosylase"/>
    <property type="match status" value="1"/>
</dbReference>
<dbReference type="EMBL" id="JBIEKR010000001">
    <property type="protein sequence ID" value="MFG6271726.1"/>
    <property type="molecule type" value="Genomic_DNA"/>
</dbReference>
<dbReference type="CDD" id="cd03431">
    <property type="entry name" value="NUDIX_DNA_Glycosylase_C-MutY"/>
    <property type="match status" value="1"/>
</dbReference>
<evidence type="ECO:0000256" key="1">
    <source>
        <dbReference type="ARBA" id="ARBA00000843"/>
    </source>
</evidence>
<dbReference type="Pfam" id="PF14815">
    <property type="entry name" value="NUDIX_4"/>
    <property type="match status" value="1"/>
</dbReference>
<keyword evidence="19" id="KW-1185">Reference proteome</keyword>
<dbReference type="InterPro" id="IPR000445">
    <property type="entry name" value="HhH_motif"/>
</dbReference>
<feature type="domain" description="HhH-GPD" evidence="15">
    <location>
        <begin position="44"/>
        <end position="195"/>
    </location>
</feature>
<dbReference type="GO" id="GO:0032357">
    <property type="term" value="F:oxidized purine DNA binding"/>
    <property type="evidence" value="ECO:0007669"/>
    <property type="project" value="TreeGrafter"/>
</dbReference>
<dbReference type="InterPro" id="IPR044298">
    <property type="entry name" value="MIG/MutY"/>
</dbReference>
<evidence type="ECO:0000256" key="11">
    <source>
        <dbReference type="ARBA" id="ARBA00023014"/>
    </source>
</evidence>
<evidence type="ECO:0000313" key="17">
    <source>
        <dbReference type="EMBL" id="NME27973.1"/>
    </source>
</evidence>
<dbReference type="InterPro" id="IPR011257">
    <property type="entry name" value="DNA_glycosylase"/>
</dbReference>
<evidence type="ECO:0000256" key="3">
    <source>
        <dbReference type="ARBA" id="ARBA00008343"/>
    </source>
</evidence>
<dbReference type="EC" id="3.2.2.31" evidence="4 14"/>
<evidence type="ECO:0000256" key="5">
    <source>
        <dbReference type="ARBA" id="ARBA00022023"/>
    </source>
</evidence>
<keyword evidence="7" id="KW-0479">Metal-binding</keyword>
<evidence type="ECO:0000256" key="4">
    <source>
        <dbReference type="ARBA" id="ARBA00012045"/>
    </source>
</evidence>
<evidence type="ECO:0000256" key="10">
    <source>
        <dbReference type="ARBA" id="ARBA00023004"/>
    </source>
</evidence>
<dbReference type="RefSeq" id="WP_059077449.1">
    <property type="nucleotide sequence ID" value="NZ_CP011940.1"/>
</dbReference>
<dbReference type="OrthoDB" id="9802365at2"/>
<evidence type="ECO:0000256" key="6">
    <source>
        <dbReference type="ARBA" id="ARBA00022485"/>
    </source>
</evidence>
<dbReference type="AlphaFoldDB" id="A0A848C064"/>
<dbReference type="GO" id="GO:0000701">
    <property type="term" value="F:purine-specific mismatch base pair DNA N-glycosylase activity"/>
    <property type="evidence" value="ECO:0007669"/>
    <property type="project" value="UniProtKB-EC"/>
</dbReference>
<dbReference type="SUPFAM" id="SSF55811">
    <property type="entry name" value="Nudix"/>
    <property type="match status" value="1"/>
</dbReference>
<comment type="function">
    <text evidence="2">Adenine glycosylase active on G-A mispairs. MutY also corrects error-prone DNA synthesis past GO lesions which are due to the oxidatively damaged form of guanine: 7,8-dihydro-8-oxoguanine (8-oxo-dGTP).</text>
</comment>
<dbReference type="SUPFAM" id="SSF48150">
    <property type="entry name" value="DNA-glycosylase"/>
    <property type="match status" value="1"/>
</dbReference>
<dbReference type="GO" id="GO:0034039">
    <property type="term" value="F:8-oxo-7,8-dihydroguanine DNA N-glycosylase activity"/>
    <property type="evidence" value="ECO:0007669"/>
    <property type="project" value="TreeGrafter"/>
</dbReference>
<dbReference type="PANTHER" id="PTHR42944:SF1">
    <property type="entry name" value="ADENINE DNA GLYCOSYLASE"/>
    <property type="match status" value="1"/>
</dbReference>
<reference evidence="16 19" key="2">
    <citation type="submission" date="2024-10" db="EMBL/GenBank/DDBJ databases">
        <authorList>
            <person name="Sang B.-I."/>
            <person name="Prabhaharan D."/>
        </authorList>
    </citation>
    <scope>NUCLEOTIDE SEQUENCE [LARGE SCALE GENOMIC DNA]</scope>
    <source>
        <strain evidence="16 19">MH</strain>
    </source>
</reference>
<dbReference type="EMBL" id="JABAFG010000006">
    <property type="protein sequence ID" value="NME27973.1"/>
    <property type="molecule type" value="Genomic_DNA"/>
</dbReference>
<dbReference type="InterPro" id="IPR005760">
    <property type="entry name" value="A/G_AdeGlyc_MutY"/>
</dbReference>
<dbReference type="Proteomes" id="UP001605989">
    <property type="component" value="Unassembled WGS sequence"/>
</dbReference>
<comment type="similarity">
    <text evidence="3 14">Belongs to the Nth/MutY family.</text>
</comment>
<dbReference type="GO" id="GO:0051539">
    <property type="term" value="F:4 iron, 4 sulfur cluster binding"/>
    <property type="evidence" value="ECO:0007669"/>
    <property type="project" value="UniProtKB-UniRule"/>
</dbReference>
<keyword evidence="13 14" id="KW-0326">Glycosidase</keyword>
<evidence type="ECO:0000256" key="9">
    <source>
        <dbReference type="ARBA" id="ARBA00022801"/>
    </source>
</evidence>
<dbReference type="KEGG" id="mhw:ACT01_09220"/>
<evidence type="ECO:0000256" key="14">
    <source>
        <dbReference type="RuleBase" id="RU365096"/>
    </source>
</evidence>
<dbReference type="Proteomes" id="UP000591071">
    <property type="component" value="Unassembled WGS sequence"/>
</dbReference>
<keyword evidence="8 14" id="KW-0227">DNA damage</keyword>